<dbReference type="OrthoDB" id="445352at2759"/>
<sequence length="704" mass="77486">MSSFTLSSPDLHPMVTTARSTEGSSMNTGTLCDTNEPMEEVFRIRPADRDNINLADFESLAEMLWSPQLIIELDAAKLSHLDILRLTRSWTTLALRTGLSARQVNLTSLGASLSNLHQVEALRRVFDETAAAADSRRADPPQVICHTIFIAFPGIDQVTNEVASHCLRMANVVVLPAKDGSLVTISKPTLRNLQDIPLSIRNTVIGTMKGAYPTVVPQAEASTAGGFIQCDSCGKMRLVDRIALAVSQKLRRFDCGMLENTRCMQADEWRPQYSPFAGADGVPPGAAQRVDYTIKETKPKTNVSGAKLVGKSAAAAATTKPRVRLSSSSMKNGNQKTEIPTVEVPVVPRQDNDALVGGGGVSEVKKRKRKSNTREGPVKTSGEDHRPSVATTKNNSEAGWFRCTSCRKWRRVHIDDMPTIEGKDTFVCADLYEGSCDKSDDWEEARRELLYCNPRGRFGAKPTSVRRGSLKGTTDDQTSTTVVEGPPPPRLRYAAAEYEPPPPRKLRKTLNPVEVDEALARLSADDEGNITTLHIACGPLSDEDKPSGVEIPEEVLSDEASIRTFLHALKNAKNLLRYIRFPTSPTSSFLQAFNQEHLEMLVDLPIRWRTITHIDFGALEQGKGKVQILRPLLGMLSKSGLTHINVDLSSATEKAVKALGEKTMKNREKYWKGFEDELETFTAATKRFTPKWSCEDPAAGEKTE</sequence>
<gene>
    <name evidence="6" type="ORF">Pmar_PMAR024884</name>
</gene>
<feature type="compositionally biased region" description="Polar residues" evidence="4">
    <location>
        <begin position="471"/>
        <end position="482"/>
    </location>
</feature>
<feature type="region of interest" description="Disordered" evidence="4">
    <location>
        <begin position="1"/>
        <end position="33"/>
    </location>
</feature>
<feature type="region of interest" description="Disordered" evidence="4">
    <location>
        <begin position="315"/>
        <end position="393"/>
    </location>
</feature>
<evidence type="ECO:0000256" key="4">
    <source>
        <dbReference type="SAM" id="MobiDB-lite"/>
    </source>
</evidence>
<evidence type="ECO:0000256" key="1">
    <source>
        <dbReference type="ARBA" id="ARBA00022723"/>
    </source>
</evidence>
<feature type="region of interest" description="Disordered" evidence="4">
    <location>
        <begin position="462"/>
        <end position="490"/>
    </location>
</feature>
<keyword evidence="3" id="KW-0862">Zinc</keyword>
<feature type="compositionally biased region" description="Low complexity" evidence="4">
    <location>
        <begin position="337"/>
        <end position="348"/>
    </location>
</feature>
<dbReference type="Proteomes" id="UP000007800">
    <property type="component" value="Unassembled WGS sequence"/>
</dbReference>
<evidence type="ECO:0000313" key="6">
    <source>
        <dbReference type="EMBL" id="EER05421.1"/>
    </source>
</evidence>
<evidence type="ECO:0000313" key="7">
    <source>
        <dbReference type="Proteomes" id="UP000007800"/>
    </source>
</evidence>
<dbReference type="AlphaFoldDB" id="C5LCW8"/>
<dbReference type="InterPro" id="IPR011124">
    <property type="entry name" value="Znf_CW"/>
</dbReference>
<evidence type="ECO:0000256" key="2">
    <source>
        <dbReference type="ARBA" id="ARBA00022771"/>
    </source>
</evidence>
<keyword evidence="7" id="KW-1185">Reference proteome</keyword>
<dbReference type="Gene3D" id="3.30.40.100">
    <property type="match status" value="1"/>
</dbReference>
<feature type="compositionally biased region" description="Polar residues" evidence="4">
    <location>
        <begin position="325"/>
        <end position="336"/>
    </location>
</feature>
<dbReference type="PROSITE" id="PS51050">
    <property type="entry name" value="ZF_CW"/>
    <property type="match status" value="1"/>
</dbReference>
<dbReference type="GeneID" id="9041703"/>
<accession>C5LCW8</accession>
<organism evidence="7">
    <name type="scientific">Perkinsus marinus (strain ATCC 50983 / TXsc)</name>
    <dbReference type="NCBI Taxonomy" id="423536"/>
    <lineage>
        <taxon>Eukaryota</taxon>
        <taxon>Sar</taxon>
        <taxon>Alveolata</taxon>
        <taxon>Perkinsozoa</taxon>
        <taxon>Perkinsea</taxon>
        <taxon>Perkinsida</taxon>
        <taxon>Perkinsidae</taxon>
        <taxon>Perkinsus</taxon>
    </lineage>
</organism>
<proteinExistence type="predicted"/>
<reference evidence="6 7" key="1">
    <citation type="submission" date="2008-07" db="EMBL/GenBank/DDBJ databases">
        <authorList>
            <person name="El-Sayed N."/>
            <person name="Caler E."/>
            <person name="Inman J."/>
            <person name="Amedeo P."/>
            <person name="Hass B."/>
            <person name="Wortman J."/>
        </authorList>
    </citation>
    <scope>NUCLEOTIDE SEQUENCE [LARGE SCALE GENOMIC DNA]</scope>
    <source>
        <strain evidence="7">ATCC 50983 / TXsc</strain>
    </source>
</reference>
<keyword evidence="1" id="KW-0479">Metal-binding</keyword>
<evidence type="ECO:0000259" key="5">
    <source>
        <dbReference type="PROSITE" id="PS51050"/>
    </source>
</evidence>
<dbReference type="EMBL" id="GG680938">
    <property type="protein sequence ID" value="EER05421.1"/>
    <property type="molecule type" value="Genomic_DNA"/>
</dbReference>
<feature type="domain" description="CW-type" evidence="5">
    <location>
        <begin position="394"/>
        <end position="444"/>
    </location>
</feature>
<dbReference type="GO" id="GO:0008270">
    <property type="term" value="F:zinc ion binding"/>
    <property type="evidence" value="ECO:0007669"/>
    <property type="project" value="UniProtKB-KW"/>
</dbReference>
<dbReference type="InParanoid" id="C5LCW8"/>
<dbReference type="OMA" id="RYIRFPT"/>
<dbReference type="RefSeq" id="XP_002773605.1">
    <property type="nucleotide sequence ID" value="XM_002773559.1"/>
</dbReference>
<name>C5LCW8_PERM5</name>
<keyword evidence="2" id="KW-0863">Zinc-finger</keyword>
<protein>
    <recommendedName>
        <fullName evidence="5">CW-type domain-containing protein</fullName>
    </recommendedName>
</protein>
<feature type="compositionally biased region" description="Basic and acidic residues" evidence="4">
    <location>
        <begin position="372"/>
        <end position="387"/>
    </location>
</feature>
<evidence type="ECO:0000256" key="3">
    <source>
        <dbReference type="ARBA" id="ARBA00022833"/>
    </source>
</evidence>
<feature type="compositionally biased region" description="Polar residues" evidence="4">
    <location>
        <begin position="17"/>
        <end position="33"/>
    </location>
</feature>